<dbReference type="InParanoid" id="D8TRE2"/>
<reference evidence="2 3" key="1">
    <citation type="journal article" date="2010" name="Science">
        <title>Genomic analysis of organismal complexity in the multicellular green alga Volvox carteri.</title>
        <authorList>
            <person name="Prochnik S.E."/>
            <person name="Umen J."/>
            <person name="Nedelcu A.M."/>
            <person name="Hallmann A."/>
            <person name="Miller S.M."/>
            <person name="Nishii I."/>
            <person name="Ferris P."/>
            <person name="Kuo A."/>
            <person name="Mitros T."/>
            <person name="Fritz-Laylin L.K."/>
            <person name="Hellsten U."/>
            <person name="Chapman J."/>
            <person name="Simakov O."/>
            <person name="Rensing S.A."/>
            <person name="Terry A."/>
            <person name="Pangilinan J."/>
            <person name="Kapitonov V."/>
            <person name="Jurka J."/>
            <person name="Salamov A."/>
            <person name="Shapiro H."/>
            <person name="Schmutz J."/>
            <person name="Grimwood J."/>
            <person name="Lindquist E."/>
            <person name="Lucas S."/>
            <person name="Grigoriev I.V."/>
            <person name="Schmitt R."/>
            <person name="Kirk D."/>
            <person name="Rokhsar D.S."/>
        </authorList>
    </citation>
    <scope>NUCLEOTIDE SEQUENCE [LARGE SCALE GENOMIC DNA]</scope>
    <source>
        <strain evidence="3">f. Nagariensis / Eve</strain>
    </source>
</reference>
<dbReference type="KEGG" id="vcn:VOLCADRAFT_104127"/>
<evidence type="ECO:0000256" key="1">
    <source>
        <dbReference type="SAM" id="Phobius"/>
    </source>
</evidence>
<evidence type="ECO:0000313" key="3">
    <source>
        <dbReference type="Proteomes" id="UP000001058"/>
    </source>
</evidence>
<proteinExistence type="predicted"/>
<name>D8TRE2_VOLCA</name>
<sequence>MAYWGFRTPANFAMWLVVTVLLVTGAVWLIIGGVNTHGCNFCYSEFNKDLTVKDPSGTEKGCTVLAFSFALYEPQRLREADPRGNMWGWTSLASINVFKYASAIGAKRSGPPCAIYGITPGEPRNPIGFHYDRDQGTLGCVGDTQLVGHAAAI</sequence>
<keyword evidence="1" id="KW-0812">Transmembrane</keyword>
<dbReference type="EMBL" id="GL378333">
    <property type="protein sequence ID" value="EFJ49880.1"/>
    <property type="molecule type" value="Genomic_DNA"/>
</dbReference>
<organism evidence="3">
    <name type="scientific">Volvox carteri f. nagariensis</name>
    <dbReference type="NCBI Taxonomy" id="3068"/>
    <lineage>
        <taxon>Eukaryota</taxon>
        <taxon>Viridiplantae</taxon>
        <taxon>Chlorophyta</taxon>
        <taxon>core chlorophytes</taxon>
        <taxon>Chlorophyceae</taxon>
        <taxon>CS clade</taxon>
        <taxon>Chlamydomonadales</taxon>
        <taxon>Volvocaceae</taxon>
        <taxon>Volvox</taxon>
    </lineage>
</organism>
<dbReference type="RefSeq" id="XP_002948945.1">
    <property type="nucleotide sequence ID" value="XM_002948899.1"/>
</dbReference>
<feature type="transmembrane region" description="Helical" evidence="1">
    <location>
        <begin position="12"/>
        <end position="31"/>
    </location>
</feature>
<dbReference type="OrthoDB" id="525514at2759"/>
<evidence type="ECO:0000313" key="2">
    <source>
        <dbReference type="EMBL" id="EFJ49880.1"/>
    </source>
</evidence>
<dbReference type="AlphaFoldDB" id="D8TRE2"/>
<dbReference type="Proteomes" id="UP000001058">
    <property type="component" value="Unassembled WGS sequence"/>
</dbReference>
<keyword evidence="1" id="KW-1133">Transmembrane helix</keyword>
<accession>D8TRE2</accession>
<keyword evidence="1" id="KW-0472">Membrane</keyword>
<protein>
    <submittedName>
        <fullName evidence="2">Uncharacterized protein</fullName>
    </submittedName>
</protein>
<gene>
    <name evidence="2" type="ORF">VOLCADRAFT_104127</name>
</gene>
<dbReference type="GeneID" id="9623746"/>
<keyword evidence="3" id="KW-1185">Reference proteome</keyword>